<evidence type="ECO:0000313" key="3">
    <source>
        <dbReference type="EnsemblMetazoa" id="XP_026300489"/>
    </source>
</evidence>
<feature type="compositionally biased region" description="Basic residues" evidence="1">
    <location>
        <begin position="207"/>
        <end position="257"/>
    </location>
</feature>
<dbReference type="GeneID" id="113219196"/>
<evidence type="ECO:0000256" key="1">
    <source>
        <dbReference type="SAM" id="MobiDB-lite"/>
    </source>
</evidence>
<evidence type="ECO:0000313" key="5">
    <source>
        <dbReference type="RefSeq" id="XP_026300489.1"/>
    </source>
</evidence>
<accession>A0A8B8HCD3</accession>
<gene>
    <name evidence="5" type="primary">LOC113219196</name>
</gene>
<keyword evidence="2" id="KW-1133">Transmembrane helix</keyword>
<sequence>MIISSRDLHESFVEPLELVDDSDKDIRVRLGRSLKSVEISGKSREISRGDGSGPAEWSVVNGSNGARISAAIEKPADAGLFAPSRSDRGVEGTFDRKDEGRVKRQISLPYEAYYDEVNQRANPDDSSEMMYYNNRYLKNEENHNFQPILNPYENIGGNKLAGIKGLELTKEEADDYNNRMSRNKDPAKQKKKHAKKKHNNNNNKNNNKLKKKRKKIRKSKPSKKTRRKRRHHKKQPKIKDRDKKRKKSMKNRHNVKKLKIDQSEDDKLFHEQRKRHHGKGRKNTMNSINDIQRRKINMFLVADNMEDESQMDLAVHGELAGKIVQQIFEQVFLPFFFPFLSFPWIILSQYAIPYISKIVRCKKIKI</sequence>
<feature type="region of interest" description="Disordered" evidence="1">
    <location>
        <begin position="174"/>
        <end position="285"/>
    </location>
</feature>
<evidence type="ECO:0000256" key="2">
    <source>
        <dbReference type="SAM" id="Phobius"/>
    </source>
</evidence>
<name>A0A7M7MSV0_APIME</name>
<feature type="compositionally biased region" description="Basic and acidic residues" evidence="1">
    <location>
        <begin position="258"/>
        <end position="271"/>
    </location>
</feature>
<accession>A0A7M7MSV0</accession>
<organism evidence="3">
    <name type="scientific">Apis mellifera</name>
    <name type="common">Honeybee</name>
    <dbReference type="NCBI Taxonomy" id="7460"/>
    <lineage>
        <taxon>Eukaryota</taxon>
        <taxon>Metazoa</taxon>
        <taxon>Ecdysozoa</taxon>
        <taxon>Arthropoda</taxon>
        <taxon>Hexapoda</taxon>
        <taxon>Insecta</taxon>
        <taxon>Pterygota</taxon>
        <taxon>Neoptera</taxon>
        <taxon>Endopterygota</taxon>
        <taxon>Hymenoptera</taxon>
        <taxon>Apocrita</taxon>
        <taxon>Aculeata</taxon>
        <taxon>Apoidea</taxon>
        <taxon>Anthophila</taxon>
        <taxon>Apidae</taxon>
        <taxon>Apis</taxon>
    </lineage>
</organism>
<reference evidence="5" key="2">
    <citation type="submission" date="2025-04" db="UniProtKB">
        <authorList>
            <consortium name="RefSeq"/>
        </authorList>
    </citation>
    <scope>IDENTIFICATION</scope>
    <source>
        <strain evidence="5">DH4</strain>
        <tissue evidence="5">Whole body</tissue>
    </source>
</reference>
<dbReference type="Proteomes" id="UP000005203">
    <property type="component" value="Linkage group LG13"/>
</dbReference>
<dbReference type="EnsemblMetazoa" id="XM_026444704">
    <property type="protein sequence ID" value="XP_026300489"/>
    <property type="gene ID" value="LOC113219196"/>
</dbReference>
<keyword evidence="2" id="KW-0472">Membrane</keyword>
<dbReference type="OrthoDB" id="8035982at2759"/>
<proteinExistence type="predicted"/>
<dbReference type="RefSeq" id="XP_026300489.1">
    <property type="nucleotide sequence ID" value="XM_026444704.1"/>
</dbReference>
<keyword evidence="2" id="KW-0812">Transmembrane</keyword>
<dbReference type="AlphaFoldDB" id="A0A7M7MSV0"/>
<feature type="compositionally biased region" description="Basic residues" evidence="1">
    <location>
        <begin position="272"/>
        <end position="282"/>
    </location>
</feature>
<dbReference type="KEGG" id="ame:113219196"/>
<reference evidence="3" key="1">
    <citation type="submission" date="2021-01" db="UniProtKB">
        <authorList>
            <consortium name="EnsemblMetazoa"/>
        </authorList>
    </citation>
    <scope>IDENTIFICATION</scope>
    <source>
        <strain evidence="3">DH4</strain>
    </source>
</reference>
<protein>
    <submittedName>
        <fullName evidence="5">1-phosphatidylinositol 3-phosphate 5-kinase-like</fullName>
    </submittedName>
</protein>
<keyword evidence="4" id="KW-1185">Reference proteome</keyword>
<evidence type="ECO:0000313" key="4">
    <source>
        <dbReference type="Proteomes" id="UP000005203"/>
    </source>
</evidence>
<feature type="transmembrane region" description="Helical" evidence="2">
    <location>
        <begin position="331"/>
        <end position="355"/>
    </location>
</feature>
<feature type="compositionally biased region" description="Basic residues" evidence="1">
    <location>
        <begin position="189"/>
        <end position="199"/>
    </location>
</feature>